<protein>
    <submittedName>
        <fullName evidence="2">Uncharacterized protein</fullName>
    </submittedName>
</protein>
<dbReference type="WBParaSite" id="nRc.2.0.1.t09335-RA">
    <property type="protein sequence ID" value="nRc.2.0.1.t09335-RA"/>
    <property type="gene ID" value="nRc.2.0.1.g09335"/>
</dbReference>
<dbReference type="AlphaFoldDB" id="A0A915I648"/>
<evidence type="ECO:0000313" key="1">
    <source>
        <dbReference type="Proteomes" id="UP000887565"/>
    </source>
</evidence>
<keyword evidence="1" id="KW-1185">Reference proteome</keyword>
<sequence length="205" mass="23888">MIITRFYSKASPVIQATMDKHKGQIVSLQDLVMFCDNLEKELKIQDKLFEQCLQKHHGLTINEAKPPEQVGHMSNQDPMLPPQTYNRFQGISCRHPLSRSQMLTMERRMKQCHFIAMMPHCRSKKPEVDTMESFENTISTLSATNKNPGFFRQSTPSEIYKLFTLFDYTSIENGLPDFYTLIVISRQLSTVWCQQLTIRSRYSII</sequence>
<organism evidence="1 2">
    <name type="scientific">Romanomermis culicivorax</name>
    <name type="common">Nematode worm</name>
    <dbReference type="NCBI Taxonomy" id="13658"/>
    <lineage>
        <taxon>Eukaryota</taxon>
        <taxon>Metazoa</taxon>
        <taxon>Ecdysozoa</taxon>
        <taxon>Nematoda</taxon>
        <taxon>Enoplea</taxon>
        <taxon>Dorylaimia</taxon>
        <taxon>Mermithida</taxon>
        <taxon>Mermithoidea</taxon>
        <taxon>Mermithidae</taxon>
        <taxon>Romanomermis</taxon>
    </lineage>
</organism>
<proteinExistence type="predicted"/>
<evidence type="ECO:0000313" key="2">
    <source>
        <dbReference type="WBParaSite" id="nRc.2.0.1.t09335-RA"/>
    </source>
</evidence>
<name>A0A915I648_ROMCU</name>
<accession>A0A915I648</accession>
<dbReference type="Proteomes" id="UP000887565">
    <property type="component" value="Unplaced"/>
</dbReference>
<reference evidence="2" key="1">
    <citation type="submission" date="2022-11" db="UniProtKB">
        <authorList>
            <consortium name="WormBaseParasite"/>
        </authorList>
    </citation>
    <scope>IDENTIFICATION</scope>
</reference>